<keyword evidence="1" id="KW-0812">Transmembrane</keyword>
<dbReference type="Proteomes" id="UP000663851">
    <property type="component" value="Unassembled WGS sequence"/>
</dbReference>
<evidence type="ECO:0000313" key="5">
    <source>
        <dbReference type="Proteomes" id="UP000663848"/>
    </source>
</evidence>
<sequence length="375" mass="42995">MELLVPNFYCKFFCHLQPWPEVVDRALSHLNTDIYNLLQGPSEFSITGTLASWDRKEDLVKIKVPTLIIGATYDTMNPEYLQWMASQLENSSSVICPNGSHCAMWDDQLYYFSKLIEFIKNVANQKEDAENLDNNLFTRSCGCNNESILRGPDNVSFGNWKKAQTQTASVDQPEMVVLLLLAIILVGVVIAIPIIYTTGRNPADSIDQSITNVSTDYTKNECTQTFSNVETIAYLTYQEPFPFKLHTYIYRPTVITTRLSVMFAFRHDTSSWSLDKISFNDTTNDQALFTDGDFESNYLNKNYEQCILSNTRSSITDILFDNPYSNDFYYNDQTNVGMTYLSQQIDVIGGRYYNISFYLENRGYPNNTFLLLIGY</sequence>
<evidence type="ECO:0000256" key="1">
    <source>
        <dbReference type="SAM" id="Phobius"/>
    </source>
</evidence>
<dbReference type="Gene3D" id="3.40.50.1820">
    <property type="entry name" value="alpha/beta hydrolase"/>
    <property type="match status" value="1"/>
</dbReference>
<dbReference type="Proteomes" id="UP000663848">
    <property type="component" value="Unassembled WGS sequence"/>
</dbReference>
<evidence type="ECO:0000313" key="4">
    <source>
        <dbReference type="EMBL" id="CAF4453295.1"/>
    </source>
</evidence>
<reference evidence="4" key="1">
    <citation type="submission" date="2021-02" db="EMBL/GenBank/DDBJ databases">
        <authorList>
            <person name="Nowell W R."/>
        </authorList>
    </citation>
    <scope>NUCLEOTIDE SEQUENCE</scope>
</reference>
<evidence type="ECO:0000313" key="3">
    <source>
        <dbReference type="EMBL" id="CAF4333702.1"/>
    </source>
</evidence>
<proteinExistence type="predicted"/>
<dbReference type="AlphaFoldDB" id="A0A820SFN7"/>
<accession>A0A820SFN7</accession>
<gene>
    <name evidence="2" type="ORF">HFQ381_LOCUS13971</name>
    <name evidence="4" type="ORF">QYT958_LOCUS819</name>
    <name evidence="3" type="ORF">TSG867_LOCUS8391</name>
</gene>
<evidence type="ECO:0008006" key="6">
    <source>
        <dbReference type="Google" id="ProtNLM"/>
    </source>
</evidence>
<keyword evidence="1" id="KW-0472">Membrane</keyword>
<evidence type="ECO:0000313" key="2">
    <source>
        <dbReference type="EMBL" id="CAF4307922.1"/>
    </source>
</evidence>
<dbReference type="SUPFAM" id="SSF53474">
    <property type="entry name" value="alpha/beta-Hydrolases"/>
    <property type="match status" value="1"/>
</dbReference>
<dbReference type="EMBL" id="CAJOBQ010000345">
    <property type="protein sequence ID" value="CAF4333702.1"/>
    <property type="molecule type" value="Genomic_DNA"/>
</dbReference>
<dbReference type="Proteomes" id="UP000663862">
    <property type="component" value="Unassembled WGS sequence"/>
</dbReference>
<name>A0A820SFN7_9BILA</name>
<dbReference type="InterPro" id="IPR029058">
    <property type="entry name" value="AB_hydrolase_fold"/>
</dbReference>
<keyword evidence="1" id="KW-1133">Transmembrane helix</keyword>
<dbReference type="EMBL" id="CAJOBR010000039">
    <property type="protein sequence ID" value="CAF4453295.1"/>
    <property type="molecule type" value="Genomic_DNA"/>
</dbReference>
<comment type="caution">
    <text evidence="4">The sequence shown here is derived from an EMBL/GenBank/DDBJ whole genome shotgun (WGS) entry which is preliminary data.</text>
</comment>
<dbReference type="EMBL" id="CAJOBO010000897">
    <property type="protein sequence ID" value="CAF4307922.1"/>
    <property type="molecule type" value="Genomic_DNA"/>
</dbReference>
<feature type="transmembrane region" description="Helical" evidence="1">
    <location>
        <begin position="175"/>
        <end position="196"/>
    </location>
</feature>
<protein>
    <recommendedName>
        <fullName evidence="6">Peptidase S33 tripeptidyl aminopeptidase-like C-terminal domain-containing protein</fullName>
    </recommendedName>
</protein>
<organism evidence="4 5">
    <name type="scientific">Rotaria socialis</name>
    <dbReference type="NCBI Taxonomy" id="392032"/>
    <lineage>
        <taxon>Eukaryota</taxon>
        <taxon>Metazoa</taxon>
        <taxon>Spiralia</taxon>
        <taxon>Gnathifera</taxon>
        <taxon>Rotifera</taxon>
        <taxon>Eurotatoria</taxon>
        <taxon>Bdelloidea</taxon>
        <taxon>Philodinida</taxon>
        <taxon>Philodinidae</taxon>
        <taxon>Rotaria</taxon>
    </lineage>
</organism>